<keyword evidence="5" id="KW-0472">Membrane</keyword>
<evidence type="ECO:0000313" key="7">
    <source>
        <dbReference type="EMBL" id="KXK65197.1"/>
    </source>
</evidence>
<dbReference type="PATRIC" id="fig|626937.4.peg.2412"/>
<dbReference type="Pfam" id="PF00107">
    <property type="entry name" value="ADH_zinc_N"/>
    <property type="match status" value="1"/>
</dbReference>
<reference evidence="7 8" key="1">
    <citation type="submission" date="2016-02" db="EMBL/GenBank/DDBJ databases">
        <authorList>
            <person name="Wen L."/>
            <person name="He K."/>
            <person name="Yang H."/>
        </authorList>
    </citation>
    <scope>NUCLEOTIDE SEQUENCE [LARGE SCALE GENOMIC DNA]</scope>
    <source>
        <strain evidence="7 8">DSM 22607</strain>
    </source>
</reference>
<dbReference type="Gene3D" id="3.40.50.720">
    <property type="entry name" value="NAD(P)-binding Rossmann-like Domain"/>
    <property type="match status" value="1"/>
</dbReference>
<dbReference type="InterPro" id="IPR011032">
    <property type="entry name" value="GroES-like_sf"/>
</dbReference>
<dbReference type="PANTHER" id="PTHR43401">
    <property type="entry name" value="L-THREONINE 3-DEHYDROGENASE"/>
    <property type="match status" value="1"/>
</dbReference>
<comment type="similarity">
    <text evidence="4">Belongs to the zinc-containing alcohol dehydrogenase family.</text>
</comment>
<comment type="caution">
    <text evidence="7">The sequence shown here is derived from an EMBL/GenBank/DDBJ whole genome shotgun (WGS) entry which is preliminary data.</text>
</comment>
<keyword evidence="5" id="KW-1133">Transmembrane helix</keyword>
<evidence type="ECO:0000256" key="2">
    <source>
        <dbReference type="ARBA" id="ARBA00022833"/>
    </source>
</evidence>
<evidence type="ECO:0000313" key="8">
    <source>
        <dbReference type="Proteomes" id="UP000070366"/>
    </source>
</evidence>
<dbReference type="KEGG" id="cmiu:B1H56_03075"/>
<keyword evidence="3" id="KW-0560">Oxidoreductase</keyword>
<feature type="domain" description="Enoyl reductase (ER)" evidence="6">
    <location>
        <begin position="11"/>
        <end position="342"/>
    </location>
</feature>
<protein>
    <submittedName>
        <fullName evidence="7">GroES-like protein</fullName>
    </submittedName>
</protein>
<gene>
    <name evidence="7" type="ORF">HMPREF3293_02455</name>
</gene>
<dbReference type="PANTHER" id="PTHR43401:SF2">
    <property type="entry name" value="L-THREONINE 3-DEHYDROGENASE"/>
    <property type="match status" value="1"/>
</dbReference>
<dbReference type="PROSITE" id="PS00059">
    <property type="entry name" value="ADH_ZINC"/>
    <property type="match status" value="1"/>
</dbReference>
<dbReference type="InterPro" id="IPR002328">
    <property type="entry name" value="ADH_Zn_CS"/>
</dbReference>
<dbReference type="Gene3D" id="3.90.180.10">
    <property type="entry name" value="Medium-chain alcohol dehydrogenases, catalytic domain"/>
    <property type="match status" value="1"/>
</dbReference>
<dbReference type="Pfam" id="PF08240">
    <property type="entry name" value="ADH_N"/>
    <property type="match status" value="1"/>
</dbReference>
<dbReference type="InterPro" id="IPR050129">
    <property type="entry name" value="Zn_alcohol_dh"/>
</dbReference>
<dbReference type="STRING" id="626937.HMPREF3293_02455"/>
<feature type="transmembrane region" description="Helical" evidence="5">
    <location>
        <begin position="164"/>
        <end position="182"/>
    </location>
</feature>
<evidence type="ECO:0000256" key="5">
    <source>
        <dbReference type="SAM" id="Phobius"/>
    </source>
</evidence>
<keyword evidence="8" id="KW-1185">Reference proteome</keyword>
<accession>A0A136Q3I5</accession>
<comment type="cofactor">
    <cofactor evidence="4">
        <name>Zn(2+)</name>
        <dbReference type="ChEBI" id="CHEBI:29105"/>
    </cofactor>
</comment>
<evidence type="ECO:0000256" key="4">
    <source>
        <dbReference type="RuleBase" id="RU361277"/>
    </source>
</evidence>
<dbReference type="SMART" id="SM00829">
    <property type="entry name" value="PKS_ER"/>
    <property type="match status" value="1"/>
</dbReference>
<dbReference type="GO" id="GO:0016491">
    <property type="term" value="F:oxidoreductase activity"/>
    <property type="evidence" value="ECO:0007669"/>
    <property type="project" value="UniProtKB-KW"/>
</dbReference>
<dbReference type="InterPro" id="IPR013149">
    <property type="entry name" value="ADH-like_C"/>
</dbReference>
<dbReference type="EMBL" id="LSZW01000063">
    <property type="protein sequence ID" value="KXK65197.1"/>
    <property type="molecule type" value="Genomic_DNA"/>
</dbReference>
<evidence type="ECO:0000259" key="6">
    <source>
        <dbReference type="SMART" id="SM00829"/>
    </source>
</evidence>
<organism evidence="7 8">
    <name type="scientific">Christensenella minuta</name>
    <dbReference type="NCBI Taxonomy" id="626937"/>
    <lineage>
        <taxon>Bacteria</taxon>
        <taxon>Bacillati</taxon>
        <taxon>Bacillota</taxon>
        <taxon>Clostridia</taxon>
        <taxon>Christensenellales</taxon>
        <taxon>Christensenellaceae</taxon>
        <taxon>Christensenella</taxon>
    </lineage>
</organism>
<evidence type="ECO:0000256" key="3">
    <source>
        <dbReference type="ARBA" id="ARBA00023002"/>
    </source>
</evidence>
<dbReference type="RefSeq" id="WP_066519154.1">
    <property type="nucleotide sequence ID" value="NZ_CABMOF010000001.1"/>
</dbReference>
<sequence length="352" mass="38537">MARMMKAQVVESPNNMVLKEVPVPEINDDEVLIKVKYCGICGSDWSIYTGKYAADQLPLITGHEIFGVIEEVGQNAKGIKKGDRVAVDICLTCGTCYFCRRGDGLLCESFTQLGIHTDGGFTEYVKAPWKNIYHIPDSMDDYTATFVEPLTATLQASKKMDARIGSSCVVIGCGLGVVHALLAKLRGCAPVILVGDSELRLNMAKEMGIDYTINIKEVDDPIAEVKRLTGGVGADYAIEAVGHHSTYEQAFAMLRRGGKLEAFGVCATDDLMQLAPYDFVLGEKKVSGSCAGIGNDWGDAIRLLEYKRIDPKPMISMVVPLEELEDALKELRTNPNLFKVLVSPEIKERVVF</sequence>
<dbReference type="InterPro" id="IPR013154">
    <property type="entry name" value="ADH-like_N"/>
</dbReference>
<dbReference type="InterPro" id="IPR036291">
    <property type="entry name" value="NAD(P)-bd_dom_sf"/>
</dbReference>
<proteinExistence type="inferred from homology"/>
<dbReference type="Proteomes" id="UP000070366">
    <property type="component" value="Unassembled WGS sequence"/>
</dbReference>
<dbReference type="OrthoDB" id="9769198at2"/>
<evidence type="ECO:0000256" key="1">
    <source>
        <dbReference type="ARBA" id="ARBA00022723"/>
    </source>
</evidence>
<dbReference type="SUPFAM" id="SSF50129">
    <property type="entry name" value="GroES-like"/>
    <property type="match status" value="1"/>
</dbReference>
<dbReference type="InterPro" id="IPR020843">
    <property type="entry name" value="ER"/>
</dbReference>
<keyword evidence="2 4" id="KW-0862">Zinc</keyword>
<keyword evidence="5" id="KW-0812">Transmembrane</keyword>
<name>A0A136Q3I5_9FIRM</name>
<keyword evidence="1 4" id="KW-0479">Metal-binding</keyword>
<dbReference type="SUPFAM" id="SSF51735">
    <property type="entry name" value="NAD(P)-binding Rossmann-fold domains"/>
    <property type="match status" value="1"/>
</dbReference>
<dbReference type="AlphaFoldDB" id="A0A136Q3I5"/>
<dbReference type="GO" id="GO:0008270">
    <property type="term" value="F:zinc ion binding"/>
    <property type="evidence" value="ECO:0007669"/>
    <property type="project" value="InterPro"/>
</dbReference>